<dbReference type="SUPFAM" id="SSF49723">
    <property type="entry name" value="Lipase/lipooxygenase domain (PLAT/LH2 domain)"/>
    <property type="match status" value="1"/>
</dbReference>
<comment type="caution">
    <text evidence="6">Lacks conserved residue(s) required for the propagation of feature annotation.</text>
</comment>
<evidence type="ECO:0000313" key="9">
    <source>
        <dbReference type="RefSeq" id="XP_035677114.1"/>
    </source>
</evidence>
<organism evidence="8 9">
    <name type="scientific">Branchiostoma floridae</name>
    <name type="common">Florida lancelet</name>
    <name type="synonym">Amphioxus</name>
    <dbReference type="NCBI Taxonomy" id="7739"/>
    <lineage>
        <taxon>Eukaryota</taxon>
        <taxon>Metazoa</taxon>
        <taxon>Chordata</taxon>
        <taxon>Cephalochordata</taxon>
        <taxon>Leptocardii</taxon>
        <taxon>Amphioxiformes</taxon>
        <taxon>Branchiostomatidae</taxon>
        <taxon>Branchiostoma</taxon>
    </lineage>
</organism>
<dbReference type="InterPro" id="IPR013320">
    <property type="entry name" value="ConA-like_dom_sf"/>
</dbReference>
<evidence type="ECO:0000256" key="5">
    <source>
        <dbReference type="ARBA" id="ARBA00023180"/>
    </source>
</evidence>
<gene>
    <name evidence="9" type="primary">LOC118416144</name>
</gene>
<dbReference type="OrthoDB" id="547680at2759"/>
<reference evidence="9" key="2">
    <citation type="submission" date="2025-08" db="UniProtKB">
        <authorList>
            <consortium name="RefSeq"/>
        </authorList>
    </citation>
    <scope>IDENTIFICATION</scope>
    <source>
        <strain evidence="9">S238N-H82</strain>
        <tissue evidence="9">Testes</tissue>
    </source>
</reference>
<dbReference type="PANTHER" id="PTHR19277:SF161">
    <property type="entry name" value="LAMININ G DOMAIN-CONTAINING PROTEIN"/>
    <property type="match status" value="1"/>
</dbReference>
<dbReference type="PANTHER" id="PTHR19277">
    <property type="entry name" value="PENTRAXIN"/>
    <property type="match status" value="1"/>
</dbReference>
<evidence type="ECO:0000259" key="7">
    <source>
        <dbReference type="PROSITE" id="PS51828"/>
    </source>
</evidence>
<evidence type="ECO:0000256" key="1">
    <source>
        <dbReference type="ARBA" id="ARBA00001913"/>
    </source>
</evidence>
<dbReference type="SMART" id="SM00159">
    <property type="entry name" value="PTX"/>
    <property type="match status" value="1"/>
</dbReference>
<dbReference type="Gene3D" id="2.60.120.200">
    <property type="match status" value="1"/>
</dbReference>
<dbReference type="GO" id="GO:0046872">
    <property type="term" value="F:metal ion binding"/>
    <property type="evidence" value="ECO:0007669"/>
    <property type="project" value="UniProtKB-KW"/>
</dbReference>
<dbReference type="InterPro" id="IPR001024">
    <property type="entry name" value="PLAT/LH2_dom"/>
</dbReference>
<proteinExistence type="predicted"/>
<keyword evidence="3" id="KW-0106">Calcium</keyword>
<dbReference type="Gene3D" id="2.60.60.20">
    <property type="entry name" value="PLAT/LH2 domain"/>
    <property type="match status" value="1"/>
</dbReference>
<dbReference type="SMART" id="SM00308">
    <property type="entry name" value="LH2"/>
    <property type="match status" value="1"/>
</dbReference>
<evidence type="ECO:0000256" key="2">
    <source>
        <dbReference type="ARBA" id="ARBA00022723"/>
    </source>
</evidence>
<dbReference type="AlphaFoldDB" id="A0A9J7L862"/>
<evidence type="ECO:0000256" key="3">
    <source>
        <dbReference type="ARBA" id="ARBA00022837"/>
    </source>
</evidence>
<reference evidence="8" key="1">
    <citation type="journal article" date="2020" name="Nat. Ecol. Evol.">
        <title>Deeply conserved synteny resolves early events in vertebrate evolution.</title>
        <authorList>
            <person name="Simakov O."/>
            <person name="Marletaz F."/>
            <person name="Yue J.X."/>
            <person name="O'Connell B."/>
            <person name="Jenkins J."/>
            <person name="Brandt A."/>
            <person name="Calef R."/>
            <person name="Tung C.H."/>
            <person name="Huang T.K."/>
            <person name="Schmutz J."/>
            <person name="Satoh N."/>
            <person name="Yu J.K."/>
            <person name="Putnam N.H."/>
            <person name="Green R.E."/>
            <person name="Rokhsar D.S."/>
        </authorList>
    </citation>
    <scope>NUCLEOTIDE SEQUENCE [LARGE SCALE GENOMIC DNA]</scope>
    <source>
        <strain evidence="8">S238N-H82</strain>
    </source>
</reference>
<keyword evidence="4" id="KW-1015">Disulfide bond</keyword>
<sequence length="572" mass="63769">MHRNDNVHRISFDVNEQNLSGTDNTVTVLIYSTDCGGWCVSTAVPGRFRTGSTRVHYFEDSDFGRPEKIQLRIDGDNKVRLDQIRLYNGQTGREDEFPCNCVLKASEVESVFLDAYGTKSLGTLMMTFPAEISTANYVEVHATMDEPLSELTICMDIRAHSATTGPFFSYAIPGRSNELTALGRHNADWYKMLIGDTQSDRFPLPIRVNTWHVLCVTWRSEGGDWAFYIDGRSVMSGSGLATGHLIGNNGAWILGQEQDSLRGGFSTNEAYRGDLARFNVWDYVLSSEEMDGFHGCSNGGNVIDWDTVTVTPHMDVVVSDLNCSTADVQLDWEFWTLGDYTDRFQGGDLVTMEYNLQLTSQAALVNITFLFHSDDFEDMDPITVSGSSGRRELNGTITTNIKGSVVYGQKLFLHMNVTYTVDGYGVEHFLGPVCPNSNTTVFPVTGALPTFNASWMSDGNLTYGDKINMSIAMAFPRLRYDRLVVEVYRPSIDSILPIAITHVSITEVGNTLQLSGWNSTALLSARDDRWMLELTGISTIGTEGNFLNLAVGYEFTEDEEFWAPKEVWARSY</sequence>
<keyword evidence="8" id="KW-1185">Reference proteome</keyword>
<dbReference type="SUPFAM" id="SSF49899">
    <property type="entry name" value="Concanavalin A-like lectins/glucanases"/>
    <property type="match status" value="1"/>
</dbReference>
<evidence type="ECO:0000313" key="8">
    <source>
        <dbReference type="Proteomes" id="UP000001554"/>
    </source>
</evidence>
<dbReference type="PRINTS" id="PR00895">
    <property type="entry name" value="PENTAXIN"/>
</dbReference>
<dbReference type="InterPro" id="IPR051360">
    <property type="entry name" value="Neuronal_Pentraxin_Related"/>
</dbReference>
<keyword evidence="2" id="KW-0479">Metal-binding</keyword>
<dbReference type="Pfam" id="PF00354">
    <property type="entry name" value="Pentaxin"/>
    <property type="match status" value="1"/>
</dbReference>
<evidence type="ECO:0000256" key="4">
    <source>
        <dbReference type="ARBA" id="ARBA00023157"/>
    </source>
</evidence>
<dbReference type="PROSITE" id="PS51828">
    <property type="entry name" value="PTX_2"/>
    <property type="match status" value="1"/>
</dbReference>
<dbReference type="Proteomes" id="UP000001554">
    <property type="component" value="Chromosome 5"/>
</dbReference>
<dbReference type="InterPro" id="IPR001759">
    <property type="entry name" value="PTX_dom"/>
</dbReference>
<name>A0A9J7L862_BRAFL</name>
<keyword evidence="5" id="KW-0325">Glycoprotein</keyword>
<dbReference type="KEGG" id="bfo:118416144"/>
<evidence type="ECO:0000256" key="6">
    <source>
        <dbReference type="PROSITE-ProRule" id="PRU01172"/>
    </source>
</evidence>
<protein>
    <submittedName>
        <fullName evidence="9">Uncharacterized protein LOC118416144</fullName>
    </submittedName>
</protein>
<feature type="domain" description="Pentraxin (PTX)" evidence="7">
    <location>
        <begin position="123"/>
        <end position="324"/>
    </location>
</feature>
<dbReference type="GeneID" id="118416144"/>
<dbReference type="InterPro" id="IPR036392">
    <property type="entry name" value="PLAT/LH2_dom_sf"/>
</dbReference>
<dbReference type="RefSeq" id="XP_035677114.1">
    <property type="nucleotide sequence ID" value="XM_035821221.1"/>
</dbReference>
<comment type="cofactor">
    <cofactor evidence="1">
        <name>Ca(2+)</name>
        <dbReference type="ChEBI" id="CHEBI:29108"/>
    </cofactor>
</comment>
<accession>A0A9J7L862</accession>